<dbReference type="EMBL" id="LSSN01002497">
    <property type="protein sequence ID" value="OMJ15957.1"/>
    <property type="molecule type" value="Genomic_DNA"/>
</dbReference>
<feature type="region of interest" description="Disordered" evidence="1">
    <location>
        <begin position="266"/>
        <end position="306"/>
    </location>
</feature>
<name>A0A1R1XMV1_9FUNG</name>
<comment type="caution">
    <text evidence="2">The sequence shown here is derived from an EMBL/GenBank/DDBJ whole genome shotgun (WGS) entry which is preliminary data.</text>
</comment>
<accession>A0A1R1XMV1</accession>
<feature type="compositionally biased region" description="Polar residues" evidence="1">
    <location>
        <begin position="294"/>
        <end position="306"/>
    </location>
</feature>
<feature type="compositionally biased region" description="Acidic residues" evidence="1">
    <location>
        <begin position="441"/>
        <end position="450"/>
    </location>
</feature>
<evidence type="ECO:0000313" key="2">
    <source>
        <dbReference type="EMBL" id="OMJ15957.1"/>
    </source>
</evidence>
<reference evidence="2 3" key="1">
    <citation type="submission" date="2017-01" db="EMBL/GenBank/DDBJ databases">
        <authorList>
            <person name="Mah S.A."/>
            <person name="Swanson W.J."/>
            <person name="Moy G.W."/>
            <person name="Vacquier V.D."/>
        </authorList>
    </citation>
    <scope>NUCLEOTIDE SEQUENCE [LARGE SCALE GENOMIC DNA]</scope>
    <source>
        <strain evidence="2 3">GSMNP</strain>
    </source>
</reference>
<protein>
    <submittedName>
        <fullName evidence="2">Uncharacterized protein</fullName>
    </submittedName>
</protein>
<feature type="region of interest" description="Disordered" evidence="1">
    <location>
        <begin position="426"/>
        <end position="450"/>
    </location>
</feature>
<evidence type="ECO:0000313" key="3">
    <source>
        <dbReference type="Proteomes" id="UP000187283"/>
    </source>
</evidence>
<proteinExistence type="predicted"/>
<gene>
    <name evidence="2" type="ORF">AYI70_g6909</name>
</gene>
<feature type="region of interest" description="Disordered" evidence="1">
    <location>
        <begin position="141"/>
        <end position="163"/>
    </location>
</feature>
<keyword evidence="3" id="KW-1185">Reference proteome</keyword>
<evidence type="ECO:0000256" key="1">
    <source>
        <dbReference type="SAM" id="MobiDB-lite"/>
    </source>
</evidence>
<organism evidence="2 3">
    <name type="scientific">Smittium culicis</name>
    <dbReference type="NCBI Taxonomy" id="133412"/>
    <lineage>
        <taxon>Eukaryota</taxon>
        <taxon>Fungi</taxon>
        <taxon>Fungi incertae sedis</taxon>
        <taxon>Zoopagomycota</taxon>
        <taxon>Kickxellomycotina</taxon>
        <taxon>Harpellomycetes</taxon>
        <taxon>Harpellales</taxon>
        <taxon>Legeriomycetaceae</taxon>
        <taxon>Smittium</taxon>
    </lineage>
</organism>
<dbReference type="Proteomes" id="UP000187283">
    <property type="component" value="Unassembled WGS sequence"/>
</dbReference>
<sequence length="551" mass="60066">MEETKFARTSANGLRKRNNVGNALSYYSSSSNSSEIQSTQQFPKLRTSQTLPSLHAESKKAPDSTFAVDLPKQAFSTTDVNTHIALSSSTETIVTVTNQSINHAATSATDRQPANAKHPISTPKNTGAQIALTEQMTPLTANSINSSRNPIVKMPPRSQPKSHKKCYSFDNLAQPTRATHSFGTIIATSASTNDAPASFDFSHSRASKKLTTATATTNRAPMSFDVIDLKAFAAADVRPSSAVMNRRDSGFDISHDPNMTNFIPTVSPTKKSHANNDHDMRSQAASLDSEPAPVQTSAEPAQSKNDSFGLVSEMNSIFDTIIQRTTREKFADTKLLMSSPASSSKLSLSSKSKSLNILQQPIVNPVWNVSNELSSLNNISSNNYSQCKLIKKDTKEEKLPKSVNSFINNFDFPIMENLPDFSVPKPISRLPSLSPPPSETENVDDDDEDDDDAELIAKNKNENRFSSIKFKFSQPPIPLNLNSTAASSTAKYNIHKSPKITSPTLNIDETIDLESKKTSPNGDHAPAKKSSLLAFIDRFVILSSITSCFKK</sequence>
<dbReference type="AlphaFoldDB" id="A0A1R1XMV1"/>
<dbReference type="OrthoDB" id="5644907at2759"/>